<sequence length="210" mass="23632">MSDDSEGSCGGEAPLERRACLLGLRAQRREIERTARRTKAKTLEPCNAATQLATFELFHASISQTGVTDFVRKKREPYAARHGSGEAVHLILTSMHSLAVKYGNTGVTFKPEPADSLIPSKAKNNYKRLEHTIKEVVEPLLPMNVELNYCKITSCLQEDIDYCGLGCLIILELTLARTPWQKGLYKLVPYLRLRFLGMCTNYIDQKRDGR</sequence>
<accession>A0A8S9V0M3</accession>
<name>A0A8S9V0M3_PHYIN</name>
<evidence type="ECO:0008006" key="3">
    <source>
        <dbReference type="Google" id="ProtNLM"/>
    </source>
</evidence>
<proteinExistence type="predicted"/>
<reference evidence="1" key="1">
    <citation type="submission" date="2020-03" db="EMBL/GenBank/DDBJ databases">
        <title>Hybrid Assembly of Korean Phytophthora infestans isolates.</title>
        <authorList>
            <person name="Prokchorchik M."/>
            <person name="Lee Y."/>
            <person name="Seo J."/>
            <person name="Cho J.-H."/>
            <person name="Park Y.-E."/>
            <person name="Jang D.-C."/>
            <person name="Im J.-S."/>
            <person name="Choi J.-G."/>
            <person name="Park H.-J."/>
            <person name="Lee G.-B."/>
            <person name="Lee Y.-G."/>
            <person name="Hong S.-Y."/>
            <person name="Cho K."/>
            <person name="Sohn K.H."/>
        </authorList>
    </citation>
    <scope>NUCLEOTIDE SEQUENCE</scope>
    <source>
        <strain evidence="1">KR_2_A2</strain>
    </source>
</reference>
<comment type="caution">
    <text evidence="1">The sequence shown here is derived from an EMBL/GenBank/DDBJ whole genome shotgun (WGS) entry which is preliminary data.</text>
</comment>
<evidence type="ECO:0000313" key="1">
    <source>
        <dbReference type="EMBL" id="KAF4146520.1"/>
    </source>
</evidence>
<dbReference type="Proteomes" id="UP000704712">
    <property type="component" value="Unassembled WGS sequence"/>
</dbReference>
<evidence type="ECO:0000313" key="2">
    <source>
        <dbReference type="Proteomes" id="UP000704712"/>
    </source>
</evidence>
<gene>
    <name evidence="1" type="ORF">GN958_ATG04293</name>
</gene>
<dbReference type="EMBL" id="JAACNO010000601">
    <property type="protein sequence ID" value="KAF4146520.1"/>
    <property type="molecule type" value="Genomic_DNA"/>
</dbReference>
<organism evidence="1 2">
    <name type="scientific">Phytophthora infestans</name>
    <name type="common">Potato late blight agent</name>
    <name type="synonym">Botrytis infestans</name>
    <dbReference type="NCBI Taxonomy" id="4787"/>
    <lineage>
        <taxon>Eukaryota</taxon>
        <taxon>Sar</taxon>
        <taxon>Stramenopiles</taxon>
        <taxon>Oomycota</taxon>
        <taxon>Peronosporomycetes</taxon>
        <taxon>Peronosporales</taxon>
        <taxon>Peronosporaceae</taxon>
        <taxon>Phytophthora</taxon>
    </lineage>
</organism>
<dbReference type="AlphaFoldDB" id="A0A8S9V0M3"/>
<protein>
    <recommendedName>
        <fullName evidence="3">Ubiquitin-like protease family profile domain-containing protein</fullName>
    </recommendedName>
</protein>